<feature type="binding site" evidence="11">
    <location>
        <position position="189"/>
    </location>
    <ligand>
        <name>Mn(2+)</name>
        <dbReference type="ChEBI" id="CHEBI:29035"/>
        <label>2</label>
    </ligand>
</feature>
<evidence type="ECO:0000256" key="9">
    <source>
        <dbReference type="PIRSR" id="PIRSR601233-1"/>
    </source>
</evidence>
<protein>
    <recommendedName>
        <fullName evidence="1">3'-phosphate/5'-hydroxy nucleic acid ligase</fullName>
        <ecNumber evidence="1">6.5.1.8</ecNumber>
    </recommendedName>
</protein>
<feature type="active site" description="GMP-histidine intermediate" evidence="9">
    <location>
        <position position="337"/>
    </location>
</feature>
<feature type="binding site" evidence="10">
    <location>
        <begin position="337"/>
        <end position="340"/>
    </location>
    <ligand>
        <name>GMP</name>
        <dbReference type="ChEBI" id="CHEBI:58115"/>
    </ligand>
</feature>
<evidence type="ECO:0000256" key="2">
    <source>
        <dbReference type="ARBA" id="ARBA00022598"/>
    </source>
</evidence>
<dbReference type="GO" id="GO:0006396">
    <property type="term" value="P:RNA processing"/>
    <property type="evidence" value="ECO:0007669"/>
    <property type="project" value="InterPro"/>
</dbReference>
<keyword evidence="5" id="KW-0692">RNA repair</keyword>
<keyword evidence="3 11" id="KW-0479">Metal-binding</keyword>
<evidence type="ECO:0000256" key="3">
    <source>
        <dbReference type="ARBA" id="ARBA00022723"/>
    </source>
</evidence>
<dbReference type="RefSeq" id="WP_094786179.1">
    <property type="nucleotide sequence ID" value="NZ_NDXW01000001.1"/>
</dbReference>
<keyword evidence="7 11" id="KW-0464">Manganese</keyword>
<name>A0A4V1IN72_9GAMM</name>
<keyword evidence="13" id="KW-1185">Reference proteome</keyword>
<dbReference type="PANTHER" id="PTHR43749:SF2">
    <property type="entry name" value="RNA-SPLICING LIGASE RTCB"/>
    <property type="match status" value="1"/>
</dbReference>
<keyword evidence="2" id="KW-0436">Ligase</keyword>
<evidence type="ECO:0000256" key="4">
    <source>
        <dbReference type="ARBA" id="ARBA00022741"/>
    </source>
</evidence>
<dbReference type="GO" id="GO:0042245">
    <property type="term" value="P:RNA repair"/>
    <property type="evidence" value="ECO:0007669"/>
    <property type="project" value="UniProtKB-KW"/>
</dbReference>
<evidence type="ECO:0000256" key="5">
    <source>
        <dbReference type="ARBA" id="ARBA00022800"/>
    </source>
</evidence>
<dbReference type="InterPro" id="IPR036025">
    <property type="entry name" value="RtcB-like_sf"/>
</dbReference>
<feature type="binding site" evidence="10">
    <location>
        <begin position="313"/>
        <end position="316"/>
    </location>
    <ligand>
        <name>GMP</name>
        <dbReference type="ChEBI" id="CHEBI:58115"/>
    </ligand>
</feature>
<sequence length="408" mass="45055">MCRKYEVVQGQKGVPIKAWTRDVAFEQAAKQQLLNIAQLPFVYKWLAVMPDVHLGKGATIGSVVPTVDCVIPAAVGVDIGCGMMACKTSLNASDLPEHLGGIRSAIEQAVPHGRSARARKGRDKGAWGEIPQDVANAWRALAPVFDQLQEKHTVLKQTNNVNHLGTLGTGNHFIEVCLDEQNSVWFMLHSGSRGVGNRIGTHFIELAKKEMERWQIQLPDRDLAYLPEGSDLFTDYMQSVEWAQNYARINREVMMQRVIQAVQKALNRTFEAHVEAVNCHHNYVNREHHYGKDVWITRKGAVSAREGQLGIIPGSMGAKSFIVRGKGNPESFNSCSHGAGRVMSRTQAKKVVSLAEHLAATQGVECRKDEAVIDETPAAYKPIDNVMAAQSDLIEVVYTLKQIVCVKG</sequence>
<dbReference type="PANTHER" id="PTHR43749">
    <property type="entry name" value="RNA-SPLICING LIGASE RTCB"/>
    <property type="match status" value="1"/>
</dbReference>
<evidence type="ECO:0000256" key="10">
    <source>
        <dbReference type="PIRSR" id="PIRSR601233-2"/>
    </source>
</evidence>
<gene>
    <name evidence="12" type="ORF">B9G39_04245</name>
</gene>
<feature type="binding site" evidence="10">
    <location>
        <begin position="281"/>
        <end position="282"/>
    </location>
    <ligand>
        <name>GMP</name>
        <dbReference type="ChEBI" id="CHEBI:58115"/>
    </ligand>
</feature>
<dbReference type="InterPro" id="IPR052915">
    <property type="entry name" value="RtcB-like"/>
</dbReference>
<accession>A0A4V1IN72</accession>
<evidence type="ECO:0000313" key="13">
    <source>
        <dbReference type="Proteomes" id="UP000257039"/>
    </source>
</evidence>
<dbReference type="AlphaFoldDB" id="A0A4V1IN72"/>
<evidence type="ECO:0000256" key="7">
    <source>
        <dbReference type="ARBA" id="ARBA00023211"/>
    </source>
</evidence>
<dbReference type="GO" id="GO:0170057">
    <property type="term" value="F:RNA ligase (GTP) activity"/>
    <property type="evidence" value="ECO:0007669"/>
    <property type="project" value="UniProtKB-EC"/>
</dbReference>
<keyword evidence="6 10" id="KW-0342">GTP-binding</keyword>
<comment type="cofactor">
    <cofactor evidence="11">
        <name>Mn(2+)</name>
        <dbReference type="ChEBI" id="CHEBI:29035"/>
    </cofactor>
    <text evidence="11">Binds 2 manganese ions per subunit.</text>
</comment>
<dbReference type="Pfam" id="PF01139">
    <property type="entry name" value="RtcB"/>
    <property type="match status" value="1"/>
</dbReference>
<feature type="binding site" evidence="10">
    <location>
        <position position="320"/>
    </location>
    <ligand>
        <name>GMP</name>
        <dbReference type="ChEBI" id="CHEBI:58115"/>
    </ligand>
</feature>
<dbReference type="EC" id="6.5.1.8" evidence="1"/>
<dbReference type="GO" id="GO:0005525">
    <property type="term" value="F:GTP binding"/>
    <property type="evidence" value="ECO:0007669"/>
    <property type="project" value="UniProtKB-KW"/>
</dbReference>
<dbReference type="GO" id="GO:0006281">
    <property type="term" value="P:DNA repair"/>
    <property type="evidence" value="ECO:0007669"/>
    <property type="project" value="TreeGrafter"/>
</dbReference>
<feature type="binding site" evidence="11">
    <location>
        <position position="281"/>
    </location>
    <ligand>
        <name>Mn(2+)</name>
        <dbReference type="ChEBI" id="CHEBI:29035"/>
        <label>2</label>
    </ligand>
</feature>
<evidence type="ECO:0000256" key="1">
    <source>
        <dbReference type="ARBA" id="ARBA00012726"/>
    </source>
</evidence>
<dbReference type="EMBL" id="NDXW01000001">
    <property type="protein sequence ID" value="RDH42721.1"/>
    <property type="molecule type" value="Genomic_DNA"/>
</dbReference>
<evidence type="ECO:0000256" key="8">
    <source>
        <dbReference type="ARBA" id="ARBA00047746"/>
    </source>
</evidence>
<dbReference type="Proteomes" id="UP000257039">
    <property type="component" value="Unassembled WGS sequence"/>
</dbReference>
<dbReference type="Gene3D" id="3.90.1860.10">
    <property type="entry name" value="tRNA-splicing ligase RtcB"/>
    <property type="match status" value="1"/>
</dbReference>
<dbReference type="GO" id="GO:0030145">
    <property type="term" value="F:manganese ion binding"/>
    <property type="evidence" value="ECO:0007669"/>
    <property type="project" value="TreeGrafter"/>
</dbReference>
<proteinExistence type="predicted"/>
<organism evidence="12 13">
    <name type="scientific">Zooshikella ganghwensis</name>
    <dbReference type="NCBI Taxonomy" id="202772"/>
    <lineage>
        <taxon>Bacteria</taxon>
        <taxon>Pseudomonadati</taxon>
        <taxon>Pseudomonadota</taxon>
        <taxon>Gammaproteobacteria</taxon>
        <taxon>Oceanospirillales</taxon>
        <taxon>Zooshikellaceae</taxon>
        <taxon>Zooshikella</taxon>
    </lineage>
</organism>
<evidence type="ECO:0000313" key="12">
    <source>
        <dbReference type="EMBL" id="RDH42721.1"/>
    </source>
</evidence>
<keyword evidence="4 10" id="KW-0547">Nucleotide-binding</keyword>
<dbReference type="InterPro" id="IPR001233">
    <property type="entry name" value="RtcB"/>
</dbReference>
<evidence type="ECO:0000256" key="6">
    <source>
        <dbReference type="ARBA" id="ARBA00023134"/>
    </source>
</evidence>
<feature type="binding site" evidence="10">
    <location>
        <begin position="171"/>
        <end position="175"/>
    </location>
    <ligand>
        <name>GMP</name>
        <dbReference type="ChEBI" id="CHEBI:58115"/>
    </ligand>
</feature>
<dbReference type="SUPFAM" id="SSF103365">
    <property type="entry name" value="Hypothetical protein PH1602"/>
    <property type="match status" value="1"/>
</dbReference>
<comment type="caution">
    <text evidence="12">The sequence shown here is derived from an EMBL/GenBank/DDBJ whole genome shotgun (WGS) entry which is preliminary data.</text>
</comment>
<feature type="binding site" evidence="11">
    <location>
        <position position="172"/>
    </location>
    <ligand>
        <name>Mn(2+)</name>
        <dbReference type="ChEBI" id="CHEBI:29035"/>
        <label>1</label>
    </ligand>
</feature>
<feature type="binding site" evidence="11">
    <location>
        <position position="78"/>
    </location>
    <ligand>
        <name>Mn(2+)</name>
        <dbReference type="ChEBI" id="CHEBI:29035"/>
        <label>1</label>
    </ligand>
</feature>
<feature type="binding site" evidence="10">
    <location>
        <position position="407"/>
    </location>
    <ligand>
        <name>GMP</name>
        <dbReference type="ChEBI" id="CHEBI:58115"/>
    </ligand>
</feature>
<evidence type="ECO:0000256" key="11">
    <source>
        <dbReference type="PIRSR" id="PIRSR601233-3"/>
    </source>
</evidence>
<comment type="catalytic activity">
    <reaction evidence="8">
        <text>a 3'-end 3'-phospho-ribonucleotide-RNA + a 5'-end dephospho-ribonucleoside-RNA + GTP = a ribonucleotidyl-ribonucleotide-RNA + GMP + diphosphate</text>
        <dbReference type="Rhea" id="RHEA:68076"/>
        <dbReference type="Rhea" id="RHEA-COMP:10463"/>
        <dbReference type="Rhea" id="RHEA-COMP:13936"/>
        <dbReference type="Rhea" id="RHEA-COMP:17355"/>
        <dbReference type="ChEBI" id="CHEBI:33019"/>
        <dbReference type="ChEBI" id="CHEBI:37565"/>
        <dbReference type="ChEBI" id="CHEBI:58115"/>
        <dbReference type="ChEBI" id="CHEBI:83062"/>
        <dbReference type="ChEBI" id="CHEBI:138284"/>
        <dbReference type="ChEBI" id="CHEBI:173118"/>
        <dbReference type="EC" id="6.5.1.8"/>
    </reaction>
</comment>
<reference evidence="12 13" key="1">
    <citation type="submission" date="2017-04" db="EMBL/GenBank/DDBJ databases">
        <title>Draft genome sequence of Zooshikella ganghwensis VG4 isolated from Red Sea sediments.</title>
        <authorList>
            <person name="Rehman Z."/>
            <person name="Alam I."/>
            <person name="Kamau A."/>
            <person name="Bajic V."/>
            <person name="Leiknes T."/>
        </authorList>
    </citation>
    <scope>NUCLEOTIDE SEQUENCE [LARGE SCALE GENOMIC DNA]</scope>
    <source>
        <strain evidence="12 13">VG4</strain>
    </source>
</reference>
<dbReference type="GO" id="GO:0003909">
    <property type="term" value="F:DNA ligase activity"/>
    <property type="evidence" value="ECO:0007669"/>
    <property type="project" value="TreeGrafter"/>
</dbReference>